<reference evidence="1" key="1">
    <citation type="submission" date="2023-07" db="EMBL/GenBank/DDBJ databases">
        <title>Sorghum-associated microbial communities from plants grown in Nebraska, USA.</title>
        <authorList>
            <person name="Schachtman D."/>
        </authorList>
    </citation>
    <scope>NUCLEOTIDE SEQUENCE</scope>
    <source>
        <strain evidence="1">BE261</strain>
    </source>
</reference>
<evidence type="ECO:0000313" key="2">
    <source>
        <dbReference type="Proteomes" id="UP001262032"/>
    </source>
</evidence>
<comment type="caution">
    <text evidence="1">The sequence shown here is derived from an EMBL/GenBank/DDBJ whole genome shotgun (WGS) entry which is preliminary data.</text>
</comment>
<gene>
    <name evidence="1" type="ORF">J2X12_004114</name>
</gene>
<dbReference type="Pfam" id="PF18906">
    <property type="entry name" value="Phage_tube_2"/>
    <property type="match status" value="1"/>
</dbReference>
<protein>
    <submittedName>
        <fullName evidence="1">Uncharacterized protein</fullName>
    </submittedName>
</protein>
<dbReference type="InterPro" id="IPR044000">
    <property type="entry name" value="Phage_tube_2"/>
</dbReference>
<dbReference type="EMBL" id="JAVDWN010000026">
    <property type="protein sequence ID" value="MDR7166060.1"/>
    <property type="molecule type" value="Genomic_DNA"/>
</dbReference>
<dbReference type="Proteomes" id="UP001262032">
    <property type="component" value="Unassembled WGS sequence"/>
</dbReference>
<organism evidence="1 2">
    <name type="scientific">Pseudarthrobacter oxydans</name>
    <name type="common">Arthrobacter oxydans</name>
    <dbReference type="NCBI Taxonomy" id="1671"/>
    <lineage>
        <taxon>Bacteria</taxon>
        <taxon>Bacillati</taxon>
        <taxon>Actinomycetota</taxon>
        <taxon>Actinomycetes</taxon>
        <taxon>Micrococcales</taxon>
        <taxon>Micrococcaceae</taxon>
        <taxon>Pseudarthrobacter</taxon>
    </lineage>
</organism>
<name>A0AAW8NI44_PSEOX</name>
<accession>A0AAW8NI44</accession>
<evidence type="ECO:0000313" key="1">
    <source>
        <dbReference type="EMBL" id="MDR7166060.1"/>
    </source>
</evidence>
<sequence length="267" mass="28303">MVDRVNDSAVTHQWAEGTVGGKVTIDTIGVLLLGVFGTVTTGAASGGIYPHTFSVKQSSIPTTLTMARSTPLSAERFAYATVDTFELTAEAGGYVQVSSAIKARVGVSSTETVAFTTEEEFTSKDIELKTAANTGALTGASAVNASSMKLSIERPSNAFVPLGTNNQPQFDRGNFEAKGEFVVRLTDTQLEADYLANTKKALSITLANGTKSLTFTASKVRYRELERSAGLDDVVTATVQFYCEFDTATSKSIDAVLKNTRTGYIAA</sequence>
<dbReference type="AlphaFoldDB" id="A0AAW8NI44"/>
<proteinExistence type="predicted"/>